<keyword evidence="1" id="KW-1133">Transmembrane helix</keyword>
<dbReference type="HOGENOM" id="CLU_2273064_0_0_9"/>
<accession>S0J2C9</accession>
<name>S0J2C9_9ENTE</name>
<evidence type="ECO:0000313" key="3">
    <source>
        <dbReference type="Proteomes" id="UP000014136"/>
    </source>
</evidence>
<dbReference type="Proteomes" id="UP000014136">
    <property type="component" value="Unassembled WGS sequence"/>
</dbReference>
<keyword evidence="3" id="KW-1185">Reference proteome</keyword>
<proteinExistence type="predicted"/>
<protein>
    <submittedName>
        <fullName evidence="2">Uncharacterized protein</fullName>
    </submittedName>
</protein>
<keyword evidence="1" id="KW-0812">Transmembrane</keyword>
<dbReference type="AlphaFoldDB" id="S0J2C9"/>
<gene>
    <name evidence="2" type="ORF">OMQ_02137</name>
</gene>
<comment type="caution">
    <text evidence="2">The sequence shown here is derived from an EMBL/GenBank/DDBJ whole genome shotgun (WGS) entry which is preliminary data.</text>
</comment>
<feature type="transmembrane region" description="Helical" evidence="1">
    <location>
        <begin position="6"/>
        <end position="24"/>
    </location>
</feature>
<organism evidence="2 3">
    <name type="scientific">Enterococcus saccharolyticus subsp. saccharolyticus ATCC 43076</name>
    <dbReference type="NCBI Taxonomy" id="1139996"/>
    <lineage>
        <taxon>Bacteria</taxon>
        <taxon>Bacillati</taxon>
        <taxon>Bacillota</taxon>
        <taxon>Bacilli</taxon>
        <taxon>Lactobacillales</taxon>
        <taxon>Enterococcaceae</taxon>
        <taxon>Enterococcus</taxon>
    </lineage>
</organism>
<reference evidence="2 3" key="1">
    <citation type="submission" date="2013-03" db="EMBL/GenBank/DDBJ databases">
        <title>The Genome Sequence of Enterococcus saccharolyticus ATCC_43076 (Illumina only assembly).</title>
        <authorList>
            <consortium name="The Broad Institute Genomics Platform"/>
            <consortium name="The Broad Institute Genome Sequencing Center for Infectious Disease"/>
            <person name="Earl A."/>
            <person name="Russ C."/>
            <person name="Gilmore M."/>
            <person name="Surin D."/>
            <person name="Walker B."/>
            <person name="Young S."/>
            <person name="Zeng Q."/>
            <person name="Gargeya S."/>
            <person name="Fitzgerald M."/>
            <person name="Haas B."/>
            <person name="Abouelleil A."/>
            <person name="Allen A.W."/>
            <person name="Alvarado L."/>
            <person name="Arachchi H.M."/>
            <person name="Berlin A.M."/>
            <person name="Chapman S.B."/>
            <person name="Gainer-Dewar J."/>
            <person name="Goldberg J."/>
            <person name="Griggs A."/>
            <person name="Gujja S."/>
            <person name="Hansen M."/>
            <person name="Howarth C."/>
            <person name="Imamovic A."/>
            <person name="Ireland A."/>
            <person name="Larimer J."/>
            <person name="McCowan C."/>
            <person name="Murphy C."/>
            <person name="Pearson M."/>
            <person name="Poon T.W."/>
            <person name="Priest M."/>
            <person name="Roberts A."/>
            <person name="Saif S."/>
            <person name="Shea T."/>
            <person name="Sisk P."/>
            <person name="Sykes S."/>
            <person name="Wortman J."/>
            <person name="Nusbaum C."/>
            <person name="Birren B."/>
        </authorList>
    </citation>
    <scope>NUCLEOTIDE SEQUENCE [LARGE SCALE GENOMIC DNA]</scope>
    <source>
        <strain evidence="2 3">ATCC 43076</strain>
    </source>
</reference>
<sequence length="102" mass="11733">MNKKFLLSMVVNLVLIGGIGGLLFEKQQSNQRLNATILHDTIYRAKHGDDSWNTQRPEGYYLFADEEYITVKTFGQKQLMKASIRSLVMVYVNWNSIKGSFL</sequence>
<dbReference type="EMBL" id="AHYT01000010">
    <property type="protein sequence ID" value="EOT26362.1"/>
    <property type="molecule type" value="Genomic_DNA"/>
</dbReference>
<keyword evidence="1" id="KW-0472">Membrane</keyword>
<evidence type="ECO:0000256" key="1">
    <source>
        <dbReference type="SAM" id="Phobius"/>
    </source>
</evidence>
<evidence type="ECO:0000313" key="2">
    <source>
        <dbReference type="EMBL" id="EOT26362.1"/>
    </source>
</evidence>